<keyword evidence="7" id="KW-0460">Magnesium</keyword>
<dbReference type="AlphaFoldDB" id="A0A9D2D5I7"/>
<feature type="site" description="Transition state stabilizer" evidence="7">
    <location>
        <position position="179"/>
    </location>
</feature>
<dbReference type="HAMAP" id="MF_00020">
    <property type="entry name" value="Acetate_kinase"/>
    <property type="match status" value="1"/>
</dbReference>
<evidence type="ECO:0000313" key="9">
    <source>
        <dbReference type="EMBL" id="HIZ08986.1"/>
    </source>
</evidence>
<comment type="similarity">
    <text evidence="1 7 8">Belongs to the acetokinase family.</text>
</comment>
<feature type="site" description="Transition state stabilizer" evidence="7">
    <location>
        <position position="240"/>
    </location>
</feature>
<keyword evidence="7" id="KW-0479">Metal-binding</keyword>
<dbReference type="Pfam" id="PF00871">
    <property type="entry name" value="Acetate_kinase"/>
    <property type="match status" value="1"/>
</dbReference>
<gene>
    <name evidence="7" type="primary">ackA</name>
    <name evidence="9" type="ORF">H9726_00730</name>
</gene>
<dbReference type="PANTHER" id="PTHR21060">
    <property type="entry name" value="ACETATE KINASE"/>
    <property type="match status" value="1"/>
</dbReference>
<comment type="caution">
    <text evidence="9">The sequence shown here is derived from an EMBL/GenBank/DDBJ whole genome shotgun (WGS) entry which is preliminary data.</text>
</comment>
<organism evidence="9 10">
    <name type="scientific">Candidatus Borkfalkia avicola</name>
    <dbReference type="NCBI Taxonomy" id="2838503"/>
    <lineage>
        <taxon>Bacteria</taxon>
        <taxon>Bacillati</taxon>
        <taxon>Bacillota</taxon>
        <taxon>Clostridia</taxon>
        <taxon>Christensenellales</taxon>
        <taxon>Christensenellaceae</taxon>
        <taxon>Candidatus Borkfalkia</taxon>
    </lineage>
</organism>
<dbReference type="GO" id="GO:0006085">
    <property type="term" value="P:acetyl-CoA biosynthetic process"/>
    <property type="evidence" value="ECO:0007669"/>
    <property type="project" value="UniProtKB-UniRule"/>
</dbReference>
<feature type="binding site" evidence="7">
    <location>
        <position position="14"/>
    </location>
    <ligand>
        <name>ATP</name>
        <dbReference type="ChEBI" id="CHEBI:30616"/>
    </ligand>
</feature>
<evidence type="ECO:0000256" key="4">
    <source>
        <dbReference type="ARBA" id="ARBA00022741"/>
    </source>
</evidence>
<dbReference type="Proteomes" id="UP000824025">
    <property type="component" value="Unassembled WGS sequence"/>
</dbReference>
<comment type="pathway">
    <text evidence="7">Metabolic intermediate biosynthesis; acetyl-CoA biosynthesis; acetyl-CoA from acetate: step 1/2.</text>
</comment>
<evidence type="ECO:0000256" key="6">
    <source>
        <dbReference type="ARBA" id="ARBA00022840"/>
    </source>
</evidence>
<feature type="active site" description="Proton donor/acceptor" evidence="7">
    <location>
        <position position="147"/>
    </location>
</feature>
<keyword evidence="3 7" id="KW-0808">Transferase</keyword>
<keyword evidence="5 7" id="KW-0418">Kinase</keyword>
<feature type="binding site" evidence="7">
    <location>
        <position position="7"/>
    </location>
    <ligand>
        <name>Mg(2+)</name>
        <dbReference type="ChEBI" id="CHEBI:18420"/>
    </ligand>
</feature>
<comment type="cofactor">
    <cofactor evidence="7">
        <name>Mg(2+)</name>
        <dbReference type="ChEBI" id="CHEBI:18420"/>
    </cofactor>
    <cofactor evidence="7">
        <name>Mn(2+)</name>
        <dbReference type="ChEBI" id="CHEBI:29035"/>
    </cofactor>
    <text evidence="7">Mg(2+). Can also accept Mn(2+).</text>
</comment>
<dbReference type="EC" id="2.7.2.1" evidence="7"/>
<feature type="binding site" evidence="7">
    <location>
        <position position="385"/>
    </location>
    <ligand>
        <name>Mg(2+)</name>
        <dbReference type="ChEBI" id="CHEBI:18420"/>
    </ligand>
</feature>
<comment type="catalytic activity">
    <reaction evidence="7">
        <text>acetate + ATP = acetyl phosphate + ADP</text>
        <dbReference type="Rhea" id="RHEA:11352"/>
        <dbReference type="ChEBI" id="CHEBI:22191"/>
        <dbReference type="ChEBI" id="CHEBI:30089"/>
        <dbReference type="ChEBI" id="CHEBI:30616"/>
        <dbReference type="ChEBI" id="CHEBI:456216"/>
        <dbReference type="EC" id="2.7.2.1"/>
    </reaction>
</comment>
<evidence type="ECO:0000256" key="7">
    <source>
        <dbReference type="HAMAP-Rule" id="MF_00020"/>
    </source>
</evidence>
<evidence type="ECO:0000256" key="3">
    <source>
        <dbReference type="ARBA" id="ARBA00022679"/>
    </source>
</evidence>
<feature type="binding site" evidence="7">
    <location>
        <begin position="282"/>
        <end position="284"/>
    </location>
    <ligand>
        <name>ATP</name>
        <dbReference type="ChEBI" id="CHEBI:30616"/>
    </ligand>
</feature>
<dbReference type="SUPFAM" id="SSF53067">
    <property type="entry name" value="Actin-like ATPase domain"/>
    <property type="match status" value="2"/>
</dbReference>
<dbReference type="PANTHER" id="PTHR21060:SF15">
    <property type="entry name" value="ACETATE KINASE-RELATED"/>
    <property type="match status" value="1"/>
</dbReference>
<keyword evidence="2 7" id="KW-0963">Cytoplasm</keyword>
<feature type="binding site" evidence="7">
    <location>
        <begin position="207"/>
        <end position="211"/>
    </location>
    <ligand>
        <name>ATP</name>
        <dbReference type="ChEBI" id="CHEBI:30616"/>
    </ligand>
</feature>
<sequence length="399" mass="43205">MKILVVNAGSSSLKYQLFDMDTESVIVKGGAERIGIPGSVLTQKANGKETVIEKDMPNHKVAMQLVLDALVHPEYGVIRSMSEIDAVGHRVLHSGGDFDRSVLLNDEVLKICKKNAELGPLHMPANILGMEACREVMPDTPMALVFDTAFHATMPPHAYLYAIDYDDYKKYKIRRYGFHGTSHKYVSQEAIRYLGVPAEQTKIVTCHLGGGSSISAVLGGKCADTSMGFTPLAGVPMGTRSGDIDPAVLEYLAEKKGYSVADCVTYLNKKSGVAGISGVSSDFRDLTKAAAEGNERAALALDVFAYGVKKYIGAYVAAMNGLDCLVFTAGIGENTWQVRKMICDGMDYLGIRIDEARNEQKNDGSIHDITADGSRVKVLVIPTNEELVIARETKELVEG</sequence>
<feature type="binding site" evidence="7">
    <location>
        <begin position="330"/>
        <end position="334"/>
    </location>
    <ligand>
        <name>ATP</name>
        <dbReference type="ChEBI" id="CHEBI:30616"/>
    </ligand>
</feature>
<name>A0A9D2D5I7_9FIRM</name>
<dbReference type="GO" id="GO:0006083">
    <property type="term" value="P:acetate metabolic process"/>
    <property type="evidence" value="ECO:0007669"/>
    <property type="project" value="TreeGrafter"/>
</dbReference>
<comment type="function">
    <text evidence="7">Catalyzes the formation of acetyl phosphate from acetate and ATP. Can also catalyze the reverse reaction.</text>
</comment>
<dbReference type="InterPro" id="IPR023865">
    <property type="entry name" value="Aliphatic_acid_kinase_CS"/>
</dbReference>
<keyword evidence="6 7" id="KW-0067">ATP-binding</keyword>
<dbReference type="InterPro" id="IPR043129">
    <property type="entry name" value="ATPase_NBD"/>
</dbReference>
<evidence type="ECO:0000313" key="10">
    <source>
        <dbReference type="Proteomes" id="UP000824025"/>
    </source>
</evidence>
<dbReference type="PIRSF" id="PIRSF000722">
    <property type="entry name" value="Acetate_prop_kin"/>
    <property type="match status" value="1"/>
</dbReference>
<comment type="subunit">
    <text evidence="7">Homodimer.</text>
</comment>
<evidence type="ECO:0000256" key="8">
    <source>
        <dbReference type="RuleBase" id="RU003835"/>
    </source>
</evidence>
<dbReference type="InterPro" id="IPR004372">
    <property type="entry name" value="Ac/propionate_kinase"/>
</dbReference>
<dbReference type="EMBL" id="DXCF01000003">
    <property type="protein sequence ID" value="HIZ08986.1"/>
    <property type="molecule type" value="Genomic_DNA"/>
</dbReference>
<keyword evidence="4 7" id="KW-0547">Nucleotide-binding</keyword>
<proteinExistence type="inferred from homology"/>
<evidence type="ECO:0000256" key="1">
    <source>
        <dbReference type="ARBA" id="ARBA00008748"/>
    </source>
</evidence>
<accession>A0A9D2D5I7</accession>
<protein>
    <recommendedName>
        <fullName evidence="7">Acetate kinase</fullName>
        <ecNumber evidence="7">2.7.2.1</ecNumber>
    </recommendedName>
    <alternativeName>
        <fullName evidence="7">Acetokinase</fullName>
    </alternativeName>
</protein>
<dbReference type="PRINTS" id="PR00471">
    <property type="entry name" value="ACETATEKNASE"/>
</dbReference>
<reference evidence="9" key="1">
    <citation type="journal article" date="2021" name="PeerJ">
        <title>Extensive microbial diversity within the chicken gut microbiome revealed by metagenomics and culture.</title>
        <authorList>
            <person name="Gilroy R."/>
            <person name="Ravi A."/>
            <person name="Getino M."/>
            <person name="Pursley I."/>
            <person name="Horton D.L."/>
            <person name="Alikhan N.F."/>
            <person name="Baker D."/>
            <person name="Gharbi K."/>
            <person name="Hall N."/>
            <person name="Watson M."/>
            <person name="Adriaenssens E.M."/>
            <person name="Foster-Nyarko E."/>
            <person name="Jarju S."/>
            <person name="Secka A."/>
            <person name="Antonio M."/>
            <person name="Oren A."/>
            <person name="Chaudhuri R.R."/>
            <person name="La Ragione R."/>
            <person name="Hildebrand F."/>
            <person name="Pallen M.J."/>
        </authorList>
    </citation>
    <scope>NUCLEOTIDE SEQUENCE</scope>
    <source>
        <strain evidence="9">CHK192-19661</strain>
    </source>
</reference>
<dbReference type="CDD" id="cd24010">
    <property type="entry name" value="ASKHA_NBD_AcK_PK"/>
    <property type="match status" value="1"/>
</dbReference>
<dbReference type="GO" id="GO:0000287">
    <property type="term" value="F:magnesium ion binding"/>
    <property type="evidence" value="ECO:0007669"/>
    <property type="project" value="UniProtKB-UniRule"/>
</dbReference>
<dbReference type="GO" id="GO:0005737">
    <property type="term" value="C:cytoplasm"/>
    <property type="evidence" value="ECO:0007669"/>
    <property type="project" value="UniProtKB-SubCell"/>
</dbReference>
<evidence type="ECO:0000256" key="5">
    <source>
        <dbReference type="ARBA" id="ARBA00022777"/>
    </source>
</evidence>
<dbReference type="GO" id="GO:0005524">
    <property type="term" value="F:ATP binding"/>
    <property type="evidence" value="ECO:0007669"/>
    <property type="project" value="UniProtKB-KW"/>
</dbReference>
<dbReference type="Gene3D" id="3.30.420.40">
    <property type="match status" value="2"/>
</dbReference>
<dbReference type="PROSITE" id="PS01075">
    <property type="entry name" value="ACETATE_KINASE_1"/>
    <property type="match status" value="1"/>
</dbReference>
<dbReference type="InterPro" id="IPR000890">
    <property type="entry name" value="Aliphatic_acid_kin_short-chain"/>
</dbReference>
<dbReference type="NCBIfam" id="TIGR00016">
    <property type="entry name" value="ackA"/>
    <property type="match status" value="1"/>
</dbReference>
<feature type="binding site" evidence="7">
    <location>
        <position position="90"/>
    </location>
    <ligand>
        <name>substrate</name>
    </ligand>
</feature>
<comment type="subcellular location">
    <subcellularLocation>
        <location evidence="7">Cytoplasm</location>
    </subcellularLocation>
</comment>
<evidence type="ECO:0000256" key="2">
    <source>
        <dbReference type="ARBA" id="ARBA00022490"/>
    </source>
</evidence>
<reference evidence="9" key="2">
    <citation type="submission" date="2021-04" db="EMBL/GenBank/DDBJ databases">
        <authorList>
            <person name="Gilroy R."/>
        </authorList>
    </citation>
    <scope>NUCLEOTIDE SEQUENCE</scope>
    <source>
        <strain evidence="9">CHK192-19661</strain>
    </source>
</reference>
<dbReference type="PROSITE" id="PS01076">
    <property type="entry name" value="ACETATE_KINASE_2"/>
    <property type="match status" value="1"/>
</dbReference>
<dbReference type="GO" id="GO:0008776">
    <property type="term" value="F:acetate kinase activity"/>
    <property type="evidence" value="ECO:0007669"/>
    <property type="project" value="UniProtKB-UniRule"/>
</dbReference>